<dbReference type="Proteomes" id="UP001182556">
    <property type="component" value="Unassembled WGS sequence"/>
</dbReference>
<evidence type="ECO:0000256" key="1">
    <source>
        <dbReference type="SAM" id="MobiDB-lite"/>
    </source>
</evidence>
<organism evidence="2 3">
    <name type="scientific">Papiliotrema laurentii</name>
    <name type="common">Cryptococcus laurentii</name>
    <dbReference type="NCBI Taxonomy" id="5418"/>
    <lineage>
        <taxon>Eukaryota</taxon>
        <taxon>Fungi</taxon>
        <taxon>Dikarya</taxon>
        <taxon>Basidiomycota</taxon>
        <taxon>Agaricomycotina</taxon>
        <taxon>Tremellomycetes</taxon>
        <taxon>Tremellales</taxon>
        <taxon>Rhynchogastremaceae</taxon>
        <taxon>Papiliotrema</taxon>
    </lineage>
</organism>
<name>A0AAD9L8J6_PAPLA</name>
<comment type="caution">
    <text evidence="2">The sequence shown here is derived from an EMBL/GenBank/DDBJ whole genome shotgun (WGS) entry which is preliminary data.</text>
</comment>
<feature type="region of interest" description="Disordered" evidence="1">
    <location>
        <begin position="1"/>
        <end position="22"/>
    </location>
</feature>
<dbReference type="EMBL" id="JAODAN010000001">
    <property type="protein sequence ID" value="KAK1927038.1"/>
    <property type="molecule type" value="Genomic_DNA"/>
</dbReference>
<accession>A0AAD9L8J6</accession>
<protein>
    <submittedName>
        <fullName evidence="2">Uncharacterized protein</fullName>
    </submittedName>
</protein>
<proteinExistence type="predicted"/>
<keyword evidence="3" id="KW-1185">Reference proteome</keyword>
<feature type="region of interest" description="Disordered" evidence="1">
    <location>
        <begin position="201"/>
        <end position="221"/>
    </location>
</feature>
<feature type="region of interest" description="Disordered" evidence="1">
    <location>
        <begin position="107"/>
        <end position="127"/>
    </location>
</feature>
<feature type="compositionally biased region" description="Basic and acidic residues" evidence="1">
    <location>
        <begin position="1"/>
        <end position="18"/>
    </location>
</feature>
<sequence>MTRTEASDQHRKESRRDGLAAGNSRSIVLRAVRLQDDLQWTESRAQSLLQLGRRSWGFEDPDEIDAEEGRALEKELQKLTMRPYPTRSLIQRIDGVPLTIPDVATTLRADEDNATTPSDGPPRPPGTLTLTVKDCQGRVERDFKVNTPCLCLSIKHSDQCSGPQSDTASAGPLNQWADYLGISDSRKGHFAKEILTRWSKQTGNPAEEVGGDPNSTWRNFLPRIHENVQS</sequence>
<dbReference type="AlphaFoldDB" id="A0AAD9L8J6"/>
<reference evidence="2" key="1">
    <citation type="submission" date="2023-02" db="EMBL/GenBank/DDBJ databases">
        <title>Identification and recombinant expression of a fungal hydrolase from Papiliotrema laurentii that hydrolyzes apple cutin and clears colloidal polyester polyurethane.</title>
        <authorList>
            <consortium name="DOE Joint Genome Institute"/>
            <person name="Roman V.A."/>
            <person name="Bojanowski C."/>
            <person name="Crable B.R."/>
            <person name="Wagner D.N."/>
            <person name="Hung C.S."/>
            <person name="Nadeau L.J."/>
            <person name="Schratz L."/>
            <person name="Haridas S."/>
            <person name="Pangilinan J."/>
            <person name="Lipzen A."/>
            <person name="Na H."/>
            <person name="Yan M."/>
            <person name="Ng V."/>
            <person name="Grigoriev I.V."/>
            <person name="Spatafora J.W."/>
            <person name="Barlow D."/>
            <person name="Biffinger J."/>
            <person name="Kelley-Loughnane N."/>
            <person name="Varaljay V.A."/>
            <person name="Crookes-Goodson W.J."/>
        </authorList>
    </citation>
    <scope>NUCLEOTIDE SEQUENCE</scope>
    <source>
        <strain evidence="2">5307AH</strain>
    </source>
</reference>
<evidence type="ECO:0000313" key="3">
    <source>
        <dbReference type="Proteomes" id="UP001182556"/>
    </source>
</evidence>
<evidence type="ECO:0000313" key="2">
    <source>
        <dbReference type="EMBL" id="KAK1927038.1"/>
    </source>
</evidence>
<gene>
    <name evidence="2" type="ORF">DB88DRAFT_476471</name>
</gene>